<dbReference type="InterPro" id="IPR022271">
    <property type="entry name" value="Lipocalin_ApoD"/>
</dbReference>
<keyword evidence="2" id="KW-0472">Membrane</keyword>
<keyword evidence="2" id="KW-0449">Lipoprotein</keyword>
<reference evidence="4" key="1">
    <citation type="journal article" date="2023" name="Nat. Microbiol.">
        <title>Enrichment and characterization of a nitric oxide-reducing microbial community in a continuous bioreactor.</title>
        <authorList>
            <person name="Garrido-Amador P."/>
            <person name="Stortenbeker N."/>
            <person name="Wessels H.J.C.T."/>
            <person name="Speth D.R."/>
            <person name="Garcia-Heredia I."/>
            <person name="Kartal B."/>
        </authorList>
    </citation>
    <scope>NUCLEOTIDE SEQUENCE</scope>
    <source>
        <strain evidence="4">MAG1</strain>
    </source>
</reference>
<protein>
    <recommendedName>
        <fullName evidence="2">Outer membrane lipoprotein Blc</fullName>
    </recommendedName>
</protein>
<gene>
    <name evidence="4" type="ORF">OHM77_01240</name>
</gene>
<feature type="domain" description="Lipocalin/cytosolic fatty-acid binding" evidence="3">
    <location>
        <begin position="44"/>
        <end position="189"/>
    </location>
</feature>
<sequence length="196" mass="22312">MVIHPYRTMQYITITLLLNLFILVTGQSVALASEPPPLATVAALDVPRYMGRWYEIAKYPNRFQRKCVADTSAEYKLEPDGRVQVTNRCRMENGEWNEAVGMARQVGDTSSPKLEVRFAPAWLSFIPAVWGDYWVIDLDPEYQLVAVSEPRREYLWVLSRSPAVGHDALAALMDRLRRLGFDTNRLEVSAHGKKQG</sequence>
<comment type="subunit">
    <text evidence="2">Homodimer.</text>
</comment>
<dbReference type="GO" id="GO:0009279">
    <property type="term" value="C:cell outer membrane"/>
    <property type="evidence" value="ECO:0007669"/>
    <property type="project" value="UniProtKB-SubCell"/>
</dbReference>
<dbReference type="Gene3D" id="2.40.128.20">
    <property type="match status" value="1"/>
</dbReference>
<name>A0AA49FM05_9PROT</name>
<dbReference type="GO" id="GO:0006950">
    <property type="term" value="P:response to stress"/>
    <property type="evidence" value="ECO:0007669"/>
    <property type="project" value="UniProtKB-ARBA"/>
</dbReference>
<dbReference type="PANTHER" id="PTHR10612">
    <property type="entry name" value="APOLIPOPROTEIN D"/>
    <property type="match status" value="1"/>
</dbReference>
<keyword evidence="2" id="KW-0446">Lipid-binding</keyword>
<dbReference type="InterPro" id="IPR012674">
    <property type="entry name" value="Calycin"/>
</dbReference>
<dbReference type="GO" id="GO:0008289">
    <property type="term" value="F:lipid binding"/>
    <property type="evidence" value="ECO:0007669"/>
    <property type="project" value="UniProtKB-UniRule"/>
</dbReference>
<dbReference type="PIRSF" id="PIRSF036893">
    <property type="entry name" value="Lipocalin_ApoD"/>
    <property type="match status" value="1"/>
</dbReference>
<dbReference type="InterPro" id="IPR000566">
    <property type="entry name" value="Lipocln_cytosolic_FA-bd_dom"/>
</dbReference>
<dbReference type="AlphaFoldDB" id="A0AA49FM05"/>
<dbReference type="Pfam" id="PF08212">
    <property type="entry name" value="Lipocalin_2"/>
    <property type="match status" value="1"/>
</dbReference>
<evidence type="ECO:0000259" key="3">
    <source>
        <dbReference type="Pfam" id="PF08212"/>
    </source>
</evidence>
<dbReference type="KEGG" id="npv:OHM77_01240"/>
<evidence type="ECO:0000313" key="4">
    <source>
        <dbReference type="EMBL" id="WIM05948.1"/>
    </source>
</evidence>
<dbReference type="InterPro" id="IPR002446">
    <property type="entry name" value="Lipocalin_bac"/>
</dbReference>
<keyword evidence="2" id="KW-0998">Cell outer membrane</keyword>
<dbReference type="InterPro" id="IPR047202">
    <property type="entry name" value="Lipocalin_Blc-like_dom"/>
</dbReference>
<comment type="subcellular location">
    <subcellularLocation>
        <location evidence="2">Cell outer membrane</location>
    </subcellularLocation>
</comment>
<dbReference type="EMBL" id="CP107246">
    <property type="protein sequence ID" value="WIM05948.1"/>
    <property type="molecule type" value="Genomic_DNA"/>
</dbReference>
<dbReference type="CDD" id="cd19438">
    <property type="entry name" value="lipocalin_Blc-like"/>
    <property type="match status" value="1"/>
</dbReference>
<organism evidence="4">
    <name type="scientific">Candidatus Nitricoxidivorans perseverans</name>
    <dbReference type="NCBI Taxonomy" id="2975601"/>
    <lineage>
        <taxon>Bacteria</taxon>
        <taxon>Pseudomonadati</taxon>
        <taxon>Pseudomonadota</taxon>
        <taxon>Betaproteobacteria</taxon>
        <taxon>Nitrosomonadales</taxon>
        <taxon>Sterolibacteriaceae</taxon>
        <taxon>Candidatus Nitricoxidivorans</taxon>
    </lineage>
</organism>
<dbReference type="SUPFAM" id="SSF50814">
    <property type="entry name" value="Lipocalins"/>
    <property type="match status" value="1"/>
</dbReference>
<comment type="function">
    <text evidence="2">Involved in the storage or transport of lipids necessary for membrane maintenance under stressful conditions. Displays a binding preference for lysophospholipids.</text>
</comment>
<proteinExistence type="inferred from homology"/>
<dbReference type="PRINTS" id="PR01171">
    <property type="entry name" value="BCTLIPOCALIN"/>
</dbReference>
<dbReference type="PANTHER" id="PTHR10612:SF34">
    <property type="entry name" value="APOLIPOPROTEIN D"/>
    <property type="match status" value="1"/>
</dbReference>
<accession>A0AA49FM05</accession>
<evidence type="ECO:0000256" key="1">
    <source>
        <dbReference type="ARBA" id="ARBA00006889"/>
    </source>
</evidence>
<evidence type="ECO:0000256" key="2">
    <source>
        <dbReference type="PIRNR" id="PIRNR036893"/>
    </source>
</evidence>
<dbReference type="Proteomes" id="UP001234916">
    <property type="component" value="Chromosome"/>
</dbReference>
<comment type="similarity">
    <text evidence="1 2">Belongs to the calycin superfamily. Lipocalin family.</text>
</comment>